<comment type="caution">
    <text evidence="2">The sequence shown here is derived from an EMBL/GenBank/DDBJ whole genome shotgun (WGS) entry which is preliminary data.</text>
</comment>
<feature type="domain" description="WDGH" evidence="1">
    <location>
        <begin position="30"/>
        <end position="111"/>
    </location>
</feature>
<sequence>MTIETPVSGAPQTAAEAALAQALEGKHVAYSERNQLVAAISRLWPSHLARHPEDDETWDDEWRTIVCIHSPAGQLTWHIKDGEQYLFSHLAEGEGHWDGHSTPEKYARLQRALSGSTDETCPKCQRRITPENGMINLHRCQGCDEGEQAQTDETAG</sequence>
<dbReference type="InterPro" id="IPR057362">
    <property type="entry name" value="WDGH"/>
</dbReference>
<evidence type="ECO:0000313" key="2">
    <source>
        <dbReference type="EMBL" id="KKN42483.1"/>
    </source>
</evidence>
<evidence type="ECO:0000259" key="1">
    <source>
        <dbReference type="Pfam" id="PF25311"/>
    </source>
</evidence>
<dbReference type="Pfam" id="PF25311">
    <property type="entry name" value="WDGH"/>
    <property type="match status" value="1"/>
</dbReference>
<protein>
    <recommendedName>
        <fullName evidence="1">WDGH domain-containing protein</fullName>
    </recommendedName>
</protein>
<dbReference type="AlphaFoldDB" id="A0A0F9TM44"/>
<proteinExistence type="predicted"/>
<organism evidence="2">
    <name type="scientific">marine sediment metagenome</name>
    <dbReference type="NCBI Taxonomy" id="412755"/>
    <lineage>
        <taxon>unclassified sequences</taxon>
        <taxon>metagenomes</taxon>
        <taxon>ecological metagenomes</taxon>
    </lineage>
</organism>
<gene>
    <name evidence="2" type="ORF">LCGC14_0712930</name>
</gene>
<reference evidence="2" key="1">
    <citation type="journal article" date="2015" name="Nature">
        <title>Complex archaea that bridge the gap between prokaryotes and eukaryotes.</title>
        <authorList>
            <person name="Spang A."/>
            <person name="Saw J.H."/>
            <person name="Jorgensen S.L."/>
            <person name="Zaremba-Niedzwiedzka K."/>
            <person name="Martijn J."/>
            <person name="Lind A.E."/>
            <person name="van Eijk R."/>
            <person name="Schleper C."/>
            <person name="Guy L."/>
            <person name="Ettema T.J."/>
        </authorList>
    </citation>
    <scope>NUCLEOTIDE SEQUENCE</scope>
</reference>
<name>A0A0F9TM44_9ZZZZ</name>
<dbReference type="EMBL" id="LAZR01001578">
    <property type="protein sequence ID" value="KKN42483.1"/>
    <property type="molecule type" value="Genomic_DNA"/>
</dbReference>
<accession>A0A0F9TM44</accession>